<evidence type="ECO:0000259" key="1">
    <source>
        <dbReference type="PROSITE" id="PS51462"/>
    </source>
</evidence>
<dbReference type="SUPFAM" id="SSF55811">
    <property type="entry name" value="Nudix"/>
    <property type="match status" value="1"/>
</dbReference>
<protein>
    <recommendedName>
        <fullName evidence="1">Nudix hydrolase domain-containing protein</fullName>
    </recommendedName>
</protein>
<comment type="caution">
    <text evidence="2">The sequence shown here is derived from an EMBL/GenBank/DDBJ whole genome shotgun (WGS) entry which is preliminary data.</text>
</comment>
<sequence length="179" mass="20690">MRLRITKEIDYIYCPTCKNKLTYHNFDKQNVLACNLCSFTFWNNPQPVVSALIEINGKVLLIKRKGQTYNGFWALPGGIINSFEEPSQSIKREVKEECGLTVTDLDLLDAYLIIYAPNGLNKKPSHTSIDLIYKCGIKEKSIKKFTSNEVSKVALFNKETLPENIAFKHREMIYKHYLY</sequence>
<evidence type="ECO:0000313" key="3">
    <source>
        <dbReference type="Proteomes" id="UP000034176"/>
    </source>
</evidence>
<feature type="domain" description="Nudix hydrolase" evidence="1">
    <location>
        <begin position="44"/>
        <end position="179"/>
    </location>
</feature>
<dbReference type="EMBL" id="LBPN01000002">
    <property type="protein sequence ID" value="KKP59861.1"/>
    <property type="molecule type" value="Genomic_DNA"/>
</dbReference>
<dbReference type="STRING" id="1618434.UR52_C0002G0089"/>
<organism evidence="2 3">
    <name type="scientific">Candidatus Gottesmanbacteria bacterium GW2011_GWA1_34_13</name>
    <dbReference type="NCBI Taxonomy" id="1618434"/>
    <lineage>
        <taxon>Bacteria</taxon>
        <taxon>Candidatus Gottesmaniibacteriota</taxon>
    </lineage>
</organism>
<gene>
    <name evidence="2" type="ORF">UR52_C0002G0089</name>
</gene>
<evidence type="ECO:0000313" key="2">
    <source>
        <dbReference type="EMBL" id="KKP59861.1"/>
    </source>
</evidence>
<dbReference type="CDD" id="cd02883">
    <property type="entry name" value="NUDIX_Hydrolase"/>
    <property type="match status" value="1"/>
</dbReference>
<dbReference type="InterPro" id="IPR000086">
    <property type="entry name" value="NUDIX_hydrolase_dom"/>
</dbReference>
<dbReference type="Proteomes" id="UP000034176">
    <property type="component" value="Unassembled WGS sequence"/>
</dbReference>
<accession>A0A0G0B815</accession>
<name>A0A0G0B815_9BACT</name>
<dbReference type="PROSITE" id="PS51462">
    <property type="entry name" value="NUDIX"/>
    <property type="match status" value="1"/>
</dbReference>
<dbReference type="PANTHER" id="PTHR43736">
    <property type="entry name" value="ADP-RIBOSE PYROPHOSPHATASE"/>
    <property type="match status" value="1"/>
</dbReference>
<dbReference type="AlphaFoldDB" id="A0A0G0B815"/>
<reference evidence="2 3" key="1">
    <citation type="journal article" date="2015" name="Nature">
        <title>rRNA introns, odd ribosomes, and small enigmatic genomes across a large radiation of phyla.</title>
        <authorList>
            <person name="Brown C.T."/>
            <person name="Hug L.A."/>
            <person name="Thomas B.C."/>
            <person name="Sharon I."/>
            <person name="Castelle C.J."/>
            <person name="Singh A."/>
            <person name="Wilkins M.J."/>
            <person name="Williams K.H."/>
            <person name="Banfield J.F."/>
        </authorList>
    </citation>
    <scope>NUCLEOTIDE SEQUENCE [LARGE SCALE GENOMIC DNA]</scope>
</reference>
<dbReference type="Gene3D" id="3.90.79.10">
    <property type="entry name" value="Nucleoside Triphosphate Pyrophosphohydrolase"/>
    <property type="match status" value="1"/>
</dbReference>
<dbReference type="InterPro" id="IPR015797">
    <property type="entry name" value="NUDIX_hydrolase-like_dom_sf"/>
</dbReference>
<proteinExistence type="predicted"/>
<dbReference type="Pfam" id="PF00293">
    <property type="entry name" value="NUDIX"/>
    <property type="match status" value="1"/>
</dbReference>
<dbReference type="PANTHER" id="PTHR43736:SF1">
    <property type="entry name" value="DIHYDRONEOPTERIN TRIPHOSPHATE DIPHOSPHATASE"/>
    <property type="match status" value="1"/>
</dbReference>